<dbReference type="EMBL" id="CM046392">
    <property type="protein sequence ID" value="KAI8556605.1"/>
    <property type="molecule type" value="Genomic_DNA"/>
</dbReference>
<accession>A0ACC0NTK6</accession>
<sequence>MRSEPSDALPDYSKVRTTVPHTPLHNIIPQFHILLCKTPFSNSISYYAKLLFWIGLTKQVLSLSHACCLLFFYYASIFFLDKS</sequence>
<name>A0ACC0NTK6_RHOML</name>
<keyword evidence="2" id="KW-1185">Reference proteome</keyword>
<evidence type="ECO:0000313" key="1">
    <source>
        <dbReference type="EMBL" id="KAI8556605.1"/>
    </source>
</evidence>
<proteinExistence type="predicted"/>
<evidence type="ECO:0000313" key="2">
    <source>
        <dbReference type="Proteomes" id="UP001062846"/>
    </source>
</evidence>
<dbReference type="Proteomes" id="UP001062846">
    <property type="component" value="Chromosome 5"/>
</dbReference>
<protein>
    <submittedName>
        <fullName evidence="1">Uncharacterized protein</fullName>
    </submittedName>
</protein>
<comment type="caution">
    <text evidence="1">The sequence shown here is derived from an EMBL/GenBank/DDBJ whole genome shotgun (WGS) entry which is preliminary data.</text>
</comment>
<reference evidence="1" key="1">
    <citation type="submission" date="2022-02" db="EMBL/GenBank/DDBJ databases">
        <title>Plant Genome Project.</title>
        <authorList>
            <person name="Zhang R.-G."/>
        </authorList>
    </citation>
    <scope>NUCLEOTIDE SEQUENCE</scope>
    <source>
        <strain evidence="1">AT1</strain>
    </source>
</reference>
<gene>
    <name evidence="1" type="ORF">RHMOL_Rhmol05G0266900</name>
</gene>
<organism evidence="1 2">
    <name type="scientific">Rhododendron molle</name>
    <name type="common">Chinese azalea</name>
    <name type="synonym">Azalea mollis</name>
    <dbReference type="NCBI Taxonomy" id="49168"/>
    <lineage>
        <taxon>Eukaryota</taxon>
        <taxon>Viridiplantae</taxon>
        <taxon>Streptophyta</taxon>
        <taxon>Embryophyta</taxon>
        <taxon>Tracheophyta</taxon>
        <taxon>Spermatophyta</taxon>
        <taxon>Magnoliopsida</taxon>
        <taxon>eudicotyledons</taxon>
        <taxon>Gunneridae</taxon>
        <taxon>Pentapetalae</taxon>
        <taxon>asterids</taxon>
        <taxon>Ericales</taxon>
        <taxon>Ericaceae</taxon>
        <taxon>Ericoideae</taxon>
        <taxon>Rhodoreae</taxon>
        <taxon>Rhododendron</taxon>
    </lineage>
</organism>